<evidence type="ECO:0000256" key="1">
    <source>
        <dbReference type="SAM" id="MobiDB-lite"/>
    </source>
</evidence>
<dbReference type="Proteomes" id="UP001299046">
    <property type="component" value="Unassembled WGS sequence"/>
</dbReference>
<evidence type="ECO:0000313" key="5">
    <source>
        <dbReference type="EMBL" id="MEB3048583.1"/>
    </source>
</evidence>
<proteinExistence type="predicted"/>
<dbReference type="InterPro" id="IPR018702">
    <property type="entry name" value="DUF2207"/>
</dbReference>
<dbReference type="Pfam" id="PF09972">
    <property type="entry name" value="DUF2207"/>
    <property type="match status" value="1"/>
</dbReference>
<evidence type="ECO:0000259" key="4">
    <source>
        <dbReference type="Pfam" id="PF20990"/>
    </source>
</evidence>
<keyword evidence="2" id="KW-1133">Transmembrane helix</keyword>
<feature type="compositionally biased region" description="Gly residues" evidence="1">
    <location>
        <begin position="587"/>
        <end position="609"/>
    </location>
</feature>
<sequence>MAREHRQRAVAMVFVVLAALGVSWPLLHQVFVTTVASDPHGRAVDPESTITDYTATYRIDADGRLSATEVLTVRLPDSRHGIFRFFPVADPTGPRARLIPRVSSITLDGGPVPVSYSWRDARTVFVAQIGDPDFTVSPGVHAYSISYAIDGVLVAPPTGLGEFTGRAGTNAVAPSATFYYNAVGFWAMRIDNARTLIELPGSSGLVQCAADDSGATPCRIDGAGTDRITVTAANLPAQNPVTVRVDLQVPLPDRATLPWPVRYDKILGRSLPAVAVMALLSVLAAVAGHVWTRRAREPQPGHPVMYVPPEGLGPVQTVYIVTETVGDHALVSTLLYLAERGVVRLTGGAKRWTITATGTPERWAALDPVSRKVGEALGVTTAGAVFHAGGGVKAGEKLTTATAELKSSCADWAMTQGLMVNDRLEKIGQIAVGLSMIAAIAAFCGFFTLTMWGVPFAAFVIAGIGLLAAGVGTRRTLPGRRMWSRAAGFERLLSTPSSEDRFDYAARKDLFIAYIPYAAAFGVADRWAAKYRTATGTEPPNPGWYPVSSAGSPATLYSAGGPRGFDAAVASSISAYRSSQSSSSSSGGSGFSSGGGSWGGGGGGGGGTW</sequence>
<feature type="region of interest" description="Disordered" evidence="1">
    <location>
        <begin position="578"/>
        <end position="609"/>
    </location>
</feature>
<dbReference type="EMBL" id="JAYJJT010000002">
    <property type="protein sequence ID" value="MEB3048583.1"/>
    <property type="molecule type" value="Genomic_DNA"/>
</dbReference>
<comment type="caution">
    <text evidence="5">The sequence shown here is derived from an EMBL/GenBank/DDBJ whole genome shotgun (WGS) entry which is preliminary data.</text>
</comment>
<keyword evidence="2" id="KW-0472">Membrane</keyword>
<name>A0ABU5YEX2_9MYCO</name>
<evidence type="ECO:0000313" key="6">
    <source>
        <dbReference type="Proteomes" id="UP001299046"/>
    </source>
</evidence>
<reference evidence="5 6" key="1">
    <citation type="submission" date="2023-12" db="EMBL/GenBank/DDBJ databases">
        <title>Description of new species of Mycobacterium terrae complex isolated from sewage at the Sao Paulo Zoological Park Foundation in Brazil.</title>
        <authorList>
            <person name="Romagnoli C.L."/>
            <person name="Conceicao E.C."/>
            <person name="Machado E."/>
            <person name="Barreto L.B.P.F."/>
            <person name="Sharma A."/>
            <person name="Silva N.M."/>
            <person name="Marques L.E."/>
            <person name="Juliana M.A."/>
            <person name="Lourenco M.C.S."/>
            <person name="Digiampietri L.A."/>
            <person name="Suffys P.N."/>
            <person name="Viana-Niero C."/>
        </authorList>
    </citation>
    <scope>NUCLEOTIDE SEQUENCE [LARGE SCALE GENOMIC DNA]</scope>
    <source>
        <strain evidence="5 6">MYC123</strain>
    </source>
</reference>
<dbReference type="RefSeq" id="WP_224860524.1">
    <property type="nucleotide sequence ID" value="NZ_JAYJJT010000002.1"/>
</dbReference>
<feature type="transmembrane region" description="Helical" evidence="2">
    <location>
        <begin position="427"/>
        <end position="448"/>
    </location>
</feature>
<evidence type="ECO:0000256" key="2">
    <source>
        <dbReference type="SAM" id="Phobius"/>
    </source>
</evidence>
<feature type="transmembrane region" description="Helical" evidence="2">
    <location>
        <begin position="271"/>
        <end position="291"/>
    </location>
</feature>
<organism evidence="5 6">
    <name type="scientific">[Mycobacterium] zoologicum</name>
    <dbReference type="NCBI Taxonomy" id="2872311"/>
    <lineage>
        <taxon>Bacteria</taxon>
        <taxon>Bacillati</taxon>
        <taxon>Actinomycetota</taxon>
        <taxon>Actinomycetes</taxon>
        <taxon>Mycobacteriales</taxon>
        <taxon>Mycobacteriaceae</taxon>
        <taxon>Mycolicibacter</taxon>
    </lineage>
</organism>
<dbReference type="InterPro" id="IPR048389">
    <property type="entry name" value="YciQ-like_C"/>
</dbReference>
<evidence type="ECO:0000259" key="3">
    <source>
        <dbReference type="Pfam" id="PF09972"/>
    </source>
</evidence>
<keyword evidence="2" id="KW-0812">Transmembrane</keyword>
<gene>
    <name evidence="5" type="ORF">KV112_02335</name>
</gene>
<protein>
    <submittedName>
        <fullName evidence="5">DUF2207 domain-containing protein</fullName>
    </submittedName>
</protein>
<accession>A0ABU5YEX2</accession>
<feature type="domain" description="Predicted membrane protein YciQ-like C-terminal" evidence="4">
    <location>
        <begin position="306"/>
        <end position="530"/>
    </location>
</feature>
<keyword evidence="6" id="KW-1185">Reference proteome</keyword>
<dbReference type="Pfam" id="PF20990">
    <property type="entry name" value="DUF2207_C"/>
    <property type="match status" value="1"/>
</dbReference>
<feature type="transmembrane region" description="Helical" evidence="2">
    <location>
        <begin position="454"/>
        <end position="472"/>
    </location>
</feature>
<feature type="domain" description="DUF2207" evidence="3">
    <location>
        <begin position="49"/>
        <end position="245"/>
    </location>
</feature>